<dbReference type="RefSeq" id="WP_164455038.1">
    <property type="nucleotide sequence ID" value="NZ_AP022372.1"/>
</dbReference>
<dbReference type="EMBL" id="CAHPSF010000003">
    <property type="protein sequence ID" value="CAB5688652.1"/>
    <property type="molecule type" value="Genomic_DNA"/>
</dbReference>
<evidence type="ECO:0000256" key="1">
    <source>
        <dbReference type="SAM" id="MobiDB-lite"/>
    </source>
</evidence>
<dbReference type="AlphaFoldDB" id="A0A9N8D370"/>
<evidence type="ECO:0000313" key="3">
    <source>
        <dbReference type="Proteomes" id="UP000834611"/>
    </source>
</evidence>
<proteinExistence type="predicted"/>
<comment type="caution">
    <text evidence="2">The sequence shown here is derived from an EMBL/GenBank/DDBJ whole genome shotgun (WGS) entry which is preliminary data.</text>
</comment>
<dbReference type="InterPro" id="IPR014996">
    <property type="entry name" value="AcaB"/>
</dbReference>
<name>A0A9N8D370_PRORE</name>
<dbReference type="NCBIfam" id="TIGR03761">
    <property type="entry name" value="ICE_PFL4669"/>
    <property type="match status" value="1"/>
</dbReference>
<feature type="region of interest" description="Disordered" evidence="1">
    <location>
        <begin position="1"/>
        <end position="24"/>
    </location>
</feature>
<reference evidence="2" key="1">
    <citation type="submission" date="2020-05" db="EMBL/GenBank/DDBJ databases">
        <authorList>
            <person name="Delgado-Blas J."/>
        </authorList>
    </citation>
    <scope>NUCLEOTIDE SEQUENCE</scope>
    <source>
        <strain evidence="2">BB1453</strain>
    </source>
</reference>
<organism evidence="2 3">
    <name type="scientific">Providencia rettgeri</name>
    <dbReference type="NCBI Taxonomy" id="587"/>
    <lineage>
        <taxon>Bacteria</taxon>
        <taxon>Pseudomonadati</taxon>
        <taxon>Pseudomonadota</taxon>
        <taxon>Gammaproteobacteria</taxon>
        <taxon>Enterobacterales</taxon>
        <taxon>Morganellaceae</taxon>
        <taxon>Providencia</taxon>
    </lineage>
</organism>
<dbReference type="Pfam" id="PF08900">
    <property type="entry name" value="AcaB"/>
    <property type="match status" value="1"/>
</dbReference>
<feature type="compositionally biased region" description="Basic and acidic residues" evidence="1">
    <location>
        <begin position="1"/>
        <end position="21"/>
    </location>
</feature>
<sequence>MTPVRKQNENDAEIPDKERRAGPLKSQLKLTLHTDFAIQLWHGRRQNDKSNSQTERHWQIPGVPLFLASAARVSNDALKGLLFAEWWLYKLEQILDEGTQHIQQRLENVENKLKVAPASVKISDISSTVPVNLGVFSKTPIGYRCVWLLVGVDQLVLRVLQAYHYGLLSRKLRSKYLDDACHQVRRALGMSFKYRQILIHRGNLDVDNDAYRQAVTYFGELDPDIVSGKKRSSFLPPLKKITVLKGTSS</sequence>
<dbReference type="Proteomes" id="UP000834611">
    <property type="component" value="Unassembled WGS sequence"/>
</dbReference>
<gene>
    <name evidence="2" type="ORF">GHA_01750</name>
</gene>
<protein>
    <submittedName>
        <fullName evidence="2">Integrating conjugative element protein, PFL_4669 family</fullName>
    </submittedName>
</protein>
<accession>A0A9N8D370</accession>
<evidence type="ECO:0000313" key="2">
    <source>
        <dbReference type="EMBL" id="CAB5688652.1"/>
    </source>
</evidence>